<dbReference type="RefSeq" id="WP_044619149.1">
    <property type="nucleotide sequence ID" value="NZ_CP007142.1"/>
</dbReference>
<evidence type="ECO:0000313" key="16">
    <source>
        <dbReference type="EMBL" id="AJQ97398.1"/>
    </source>
</evidence>
<dbReference type="Gene3D" id="1.10.1040.10">
    <property type="entry name" value="N-(1-d-carboxylethyl)-l-norvaline Dehydrogenase, domain 2"/>
    <property type="match status" value="1"/>
</dbReference>
<dbReference type="STRING" id="1445510.YC6258_05368"/>
<evidence type="ECO:0000256" key="8">
    <source>
        <dbReference type="ARBA" id="ARBA00022857"/>
    </source>
</evidence>
<dbReference type="PROSITE" id="PS51851">
    <property type="entry name" value="KARI_C"/>
    <property type="match status" value="2"/>
</dbReference>
<dbReference type="NCBIfam" id="NF003557">
    <property type="entry name" value="PRK05225.1"/>
    <property type="match status" value="1"/>
</dbReference>
<dbReference type="FunFam" id="3.40.50.720:FF:000043">
    <property type="entry name" value="Ketol-acid reductoisomerase (NADP(+))"/>
    <property type="match status" value="1"/>
</dbReference>
<gene>
    <name evidence="12" type="primary">ilvC</name>
    <name evidence="16" type="ORF">YC6258_05368</name>
</gene>
<dbReference type="NCBIfam" id="TIGR00465">
    <property type="entry name" value="ilvC"/>
    <property type="match status" value="1"/>
</dbReference>
<evidence type="ECO:0000256" key="12">
    <source>
        <dbReference type="HAMAP-Rule" id="MF_00435"/>
    </source>
</evidence>
<dbReference type="EMBL" id="CP007142">
    <property type="protein sequence ID" value="AJQ97398.1"/>
    <property type="molecule type" value="Genomic_DNA"/>
</dbReference>
<dbReference type="Pfam" id="PF07991">
    <property type="entry name" value="KARI_N"/>
    <property type="match status" value="1"/>
</dbReference>
<dbReference type="KEGG" id="gsn:YC6258_05368"/>
<keyword evidence="16" id="KW-0413">Isomerase</keyword>
<evidence type="ECO:0000259" key="14">
    <source>
        <dbReference type="PROSITE" id="PS51850"/>
    </source>
</evidence>
<dbReference type="InterPro" id="IPR013023">
    <property type="entry name" value="KARI"/>
</dbReference>
<dbReference type="Proteomes" id="UP000032266">
    <property type="component" value="Chromosome"/>
</dbReference>
<dbReference type="InterPro" id="IPR000506">
    <property type="entry name" value="KARI_C"/>
</dbReference>
<dbReference type="HAMAP" id="MF_00435">
    <property type="entry name" value="IlvC"/>
    <property type="match status" value="1"/>
</dbReference>
<feature type="binding site" evidence="12">
    <location>
        <begin position="45"/>
        <end position="48"/>
    </location>
    <ligand>
        <name>NADP(+)</name>
        <dbReference type="ChEBI" id="CHEBI:58349"/>
    </ligand>
</feature>
<comment type="catalytic activity">
    <reaction evidence="12">
        <text>(2R,3R)-2,3-dihydroxy-3-methylpentanoate + NADP(+) = (S)-2-ethyl-2-hydroxy-3-oxobutanoate + NADPH + H(+)</text>
        <dbReference type="Rhea" id="RHEA:13493"/>
        <dbReference type="ChEBI" id="CHEBI:15378"/>
        <dbReference type="ChEBI" id="CHEBI:49256"/>
        <dbReference type="ChEBI" id="CHEBI:49258"/>
        <dbReference type="ChEBI" id="CHEBI:57783"/>
        <dbReference type="ChEBI" id="CHEBI:58349"/>
        <dbReference type="EC" id="1.1.1.86"/>
    </reaction>
</comment>
<name>A0A0C5VVR3_9GAMM</name>
<feature type="binding site" evidence="12">
    <location>
        <begin position="108"/>
        <end position="110"/>
    </location>
    <ligand>
        <name>NADP(+)</name>
        <dbReference type="ChEBI" id="CHEBI:58349"/>
    </ligand>
</feature>
<feature type="domain" description="KARI C-terminal knotted" evidence="15">
    <location>
        <begin position="209"/>
        <end position="340"/>
    </location>
</feature>
<dbReference type="InterPro" id="IPR013116">
    <property type="entry name" value="KARI_N"/>
</dbReference>
<accession>A0A0C5VVR3</accession>
<evidence type="ECO:0000256" key="7">
    <source>
        <dbReference type="ARBA" id="ARBA00022842"/>
    </source>
</evidence>
<proteinExistence type="inferred from homology"/>
<feature type="binding site" evidence="12 13">
    <location>
        <position position="221"/>
    </location>
    <ligand>
        <name>Mg(2+)</name>
        <dbReference type="ChEBI" id="CHEBI:18420"/>
        <label>1</label>
    </ligand>
</feature>
<dbReference type="GO" id="GO:0016853">
    <property type="term" value="F:isomerase activity"/>
    <property type="evidence" value="ECO:0007669"/>
    <property type="project" value="UniProtKB-KW"/>
</dbReference>
<comment type="pathway">
    <text evidence="1 12">Amino-acid biosynthesis; L-valine biosynthesis; L-valine from pyruvate: step 2/4.</text>
</comment>
<evidence type="ECO:0000256" key="1">
    <source>
        <dbReference type="ARBA" id="ARBA00004864"/>
    </source>
</evidence>
<keyword evidence="8 12" id="KW-0521">NADP</keyword>
<comment type="similarity">
    <text evidence="3 12 13">Belongs to the ketol-acid reductoisomerase family.</text>
</comment>
<feature type="binding site" evidence="12 13">
    <location>
        <position position="393"/>
    </location>
    <ligand>
        <name>Mg(2+)</name>
        <dbReference type="ChEBI" id="CHEBI:18420"/>
        <label>2</label>
    </ligand>
</feature>
<dbReference type="InterPro" id="IPR036291">
    <property type="entry name" value="NAD(P)-bd_dom_sf"/>
</dbReference>
<evidence type="ECO:0000256" key="3">
    <source>
        <dbReference type="ARBA" id="ARBA00010318"/>
    </source>
</evidence>
<evidence type="ECO:0000256" key="6">
    <source>
        <dbReference type="ARBA" id="ARBA00022737"/>
    </source>
</evidence>
<feature type="binding site" evidence="12">
    <location>
        <position position="76"/>
    </location>
    <ligand>
        <name>NADP(+)</name>
        <dbReference type="ChEBI" id="CHEBI:58349"/>
    </ligand>
</feature>
<keyword evidence="10 12" id="KW-0100">Branched-chain amino acid biosynthesis</keyword>
<keyword evidence="5 12" id="KW-0479">Metal-binding</keyword>
<dbReference type="InterPro" id="IPR008927">
    <property type="entry name" value="6-PGluconate_DH-like_C_sf"/>
</dbReference>
<dbReference type="GO" id="GO:0005829">
    <property type="term" value="C:cytosol"/>
    <property type="evidence" value="ECO:0007669"/>
    <property type="project" value="TreeGrafter"/>
</dbReference>
<dbReference type="HOGENOM" id="CLU_551905_0_0_6"/>
<dbReference type="FunFam" id="1.10.1040.10:FF:000007">
    <property type="entry name" value="Ketol-acid reductoisomerase (NADP(+))"/>
    <property type="match status" value="1"/>
</dbReference>
<dbReference type="AlphaFoldDB" id="A0A0C5VVR3"/>
<evidence type="ECO:0000259" key="15">
    <source>
        <dbReference type="PROSITE" id="PS51851"/>
    </source>
</evidence>
<dbReference type="SUPFAM" id="SSF48179">
    <property type="entry name" value="6-phosphogluconate dehydrogenase C-terminal domain-like"/>
    <property type="match status" value="2"/>
</dbReference>
<dbReference type="EC" id="1.1.1.86" evidence="12"/>
<feature type="domain" description="KARI C-terminal knotted" evidence="15">
    <location>
        <begin position="345"/>
        <end position="486"/>
    </location>
</feature>
<dbReference type="UniPathway" id="UPA00047">
    <property type="reaction ID" value="UER00056"/>
</dbReference>
<dbReference type="InterPro" id="IPR013328">
    <property type="entry name" value="6PGD_dom2"/>
</dbReference>
<evidence type="ECO:0000256" key="11">
    <source>
        <dbReference type="ARBA" id="ARBA00049021"/>
    </source>
</evidence>
<evidence type="ECO:0000256" key="4">
    <source>
        <dbReference type="ARBA" id="ARBA00022605"/>
    </source>
</evidence>
<feature type="binding site" evidence="12">
    <location>
        <position position="68"/>
    </location>
    <ligand>
        <name>NADP(+)</name>
        <dbReference type="ChEBI" id="CHEBI:58349"/>
    </ligand>
</feature>
<keyword evidence="6" id="KW-0677">Repeat</keyword>
<keyword evidence="9 12" id="KW-0560">Oxidoreductase</keyword>
<evidence type="ECO:0000256" key="9">
    <source>
        <dbReference type="ARBA" id="ARBA00023002"/>
    </source>
</evidence>
<feature type="binding site" evidence="12">
    <location>
        <position position="78"/>
    </location>
    <ligand>
        <name>NADP(+)</name>
        <dbReference type="ChEBI" id="CHEBI:58349"/>
    </ligand>
</feature>
<feature type="binding site" evidence="12 13">
    <location>
        <position position="217"/>
    </location>
    <ligand>
        <name>Mg(2+)</name>
        <dbReference type="ChEBI" id="CHEBI:18420"/>
        <label>1</label>
    </ligand>
</feature>
<evidence type="ECO:0000313" key="17">
    <source>
        <dbReference type="Proteomes" id="UP000032266"/>
    </source>
</evidence>
<feature type="binding site" evidence="12 13">
    <location>
        <position position="389"/>
    </location>
    <ligand>
        <name>Mg(2+)</name>
        <dbReference type="ChEBI" id="CHEBI:18420"/>
        <label>2</label>
    </ligand>
</feature>
<dbReference type="Gene3D" id="3.40.50.720">
    <property type="entry name" value="NAD(P)-binding Rossmann-like Domain"/>
    <property type="match status" value="1"/>
</dbReference>
<keyword evidence="4 12" id="KW-0028">Amino-acid biosynthesis</keyword>
<dbReference type="PANTHER" id="PTHR21371:SF1">
    <property type="entry name" value="KETOL-ACID REDUCTOISOMERASE, MITOCHONDRIAL"/>
    <property type="match status" value="1"/>
</dbReference>
<sequence length="492" mass="54390">MSNYFNTLNLRQQLAQLGVCRFMDKSEFASECDYLKGKKVVIVGCGAQGLNQGLNMRDSGLDVSYALRKEAIAEKRQSWKNATDNGFTVGSYEDLIPQADLVVNLTPDKQHSNVVETVMPLMKQGSALGYSHGFNIVEVGQQIRSDITVVMVAPKCPGTEVREEYKRGFGVPTLIAVHPENDPNEDGLEIAKAWAAATGGHRAGVLESSFVAEVKSDLMGEQTILCGMLQAGSLLCYDKMVADGIEAGYAGKLVQYGWEVITEALKLGGITNMMDRLDNPAKIKAFQLSEMLKDQMETLFQKHQDDIISGEFSSTMMADWANNDANLLKWRAETGESAFENYPEIDVKITEQEFFDKGILMVAMVKAGVELAFETMVSAGIIEESAYYESLHELPLIANTIARKRLYEMNVVISDTAEYGNYLFANAAVPMLRDFVNGLSTEVIGKGMNNSSNGVDNLELVQVNEAIRNHPIEWIGQELRGYMTDMKKIVEI</sequence>
<dbReference type="GO" id="GO:0009097">
    <property type="term" value="P:isoleucine biosynthetic process"/>
    <property type="evidence" value="ECO:0007669"/>
    <property type="project" value="UniProtKB-UniRule"/>
</dbReference>
<dbReference type="GO" id="GO:0000287">
    <property type="term" value="F:magnesium ion binding"/>
    <property type="evidence" value="ECO:0007669"/>
    <property type="project" value="UniProtKB-UniRule"/>
</dbReference>
<comment type="caution">
    <text evidence="13">Lacks conserved residue(s) required for the propagation of feature annotation.</text>
</comment>
<dbReference type="GO" id="GO:0009099">
    <property type="term" value="P:L-valine biosynthetic process"/>
    <property type="evidence" value="ECO:0007669"/>
    <property type="project" value="UniProtKB-UniRule"/>
</dbReference>
<keyword evidence="17" id="KW-1185">Reference proteome</keyword>
<feature type="binding site" evidence="12 13">
    <location>
        <position position="217"/>
    </location>
    <ligand>
        <name>Mg(2+)</name>
        <dbReference type="ChEBI" id="CHEBI:18420"/>
        <label>2</label>
    </ligand>
</feature>
<feature type="binding site" evidence="12 13">
    <location>
        <position position="414"/>
    </location>
    <ligand>
        <name>substrate</name>
    </ligand>
</feature>
<comment type="cofactor">
    <cofactor evidence="12">
        <name>Mg(2+)</name>
        <dbReference type="ChEBI" id="CHEBI:18420"/>
    </cofactor>
    <text evidence="12">Binds 2 magnesium ions per subunit.</text>
</comment>
<dbReference type="Pfam" id="PF01450">
    <property type="entry name" value="KARI_C"/>
    <property type="match status" value="2"/>
</dbReference>
<dbReference type="PROSITE" id="PS51850">
    <property type="entry name" value="KARI_N"/>
    <property type="match status" value="1"/>
</dbReference>
<dbReference type="PANTHER" id="PTHR21371">
    <property type="entry name" value="KETOL-ACID REDUCTOISOMERASE, MITOCHONDRIAL"/>
    <property type="match status" value="1"/>
</dbReference>
<evidence type="ECO:0000256" key="5">
    <source>
        <dbReference type="ARBA" id="ARBA00022723"/>
    </source>
</evidence>
<feature type="binding site" evidence="12">
    <location>
        <position position="158"/>
    </location>
    <ligand>
        <name>NADP(+)</name>
        <dbReference type="ChEBI" id="CHEBI:58349"/>
    </ligand>
</feature>
<comment type="pathway">
    <text evidence="2 12">Amino-acid biosynthesis; L-isoleucine biosynthesis; L-isoleucine from 2-oxobutanoate: step 2/4.</text>
</comment>
<dbReference type="OrthoDB" id="9804088at2"/>
<evidence type="ECO:0000256" key="2">
    <source>
        <dbReference type="ARBA" id="ARBA00004885"/>
    </source>
</evidence>
<feature type="domain" description="KARI N-terminal Rossmann" evidence="14">
    <location>
        <begin position="17"/>
        <end position="208"/>
    </location>
</feature>
<organism evidence="16 17">
    <name type="scientific">Gynuella sunshinyii YC6258</name>
    <dbReference type="NCBI Taxonomy" id="1445510"/>
    <lineage>
        <taxon>Bacteria</taxon>
        <taxon>Pseudomonadati</taxon>
        <taxon>Pseudomonadota</taxon>
        <taxon>Gammaproteobacteria</taxon>
        <taxon>Oceanospirillales</taxon>
        <taxon>Saccharospirillaceae</taxon>
        <taxon>Gynuella</taxon>
    </lineage>
</organism>
<evidence type="ECO:0000256" key="13">
    <source>
        <dbReference type="PROSITE-ProRule" id="PRU01198"/>
    </source>
</evidence>
<keyword evidence="7 12" id="KW-0460">Magnesium</keyword>
<comment type="catalytic activity">
    <reaction evidence="11 12">
        <text>(2R)-2,3-dihydroxy-3-methylbutanoate + NADP(+) = (2S)-2-acetolactate + NADPH + H(+)</text>
        <dbReference type="Rhea" id="RHEA:22068"/>
        <dbReference type="ChEBI" id="CHEBI:15378"/>
        <dbReference type="ChEBI" id="CHEBI:49072"/>
        <dbReference type="ChEBI" id="CHEBI:57783"/>
        <dbReference type="ChEBI" id="CHEBI:58349"/>
        <dbReference type="ChEBI" id="CHEBI:58476"/>
        <dbReference type="EC" id="1.1.1.86"/>
    </reaction>
</comment>
<dbReference type="SUPFAM" id="SSF51735">
    <property type="entry name" value="NAD(P)-binding Rossmann-fold domains"/>
    <property type="match status" value="1"/>
</dbReference>
<dbReference type="PATRIC" id="fig|1445510.3.peg.5328"/>
<evidence type="ECO:0000256" key="10">
    <source>
        <dbReference type="ARBA" id="ARBA00023304"/>
    </source>
</evidence>
<comment type="function">
    <text evidence="12">Involved in the biosynthesis of branched-chain amino acids (BCAA). Catalyzes an alkyl-migration followed by a ketol-acid reduction of (S)-2-acetolactate (S2AL) to yield (R)-2,3-dihydroxy-isovalerate. In the isomerase reaction, S2AL is rearranged via a Mg-dependent methyl migration to produce 3-hydroxy-3-methyl-2-ketobutyrate (HMKB). In the reductase reaction, this 2-ketoacid undergoes a metal-dependent reduction by NADPH to yield (R)-2,3-dihydroxy-isovalerate.</text>
</comment>
<reference evidence="16 17" key="1">
    <citation type="submission" date="2014-01" db="EMBL/GenBank/DDBJ databases">
        <title>Full genme sequencing of cellulolytic bacterium Gynuella sunshinyii YC6258T gen. nov., sp. nov.</title>
        <authorList>
            <person name="Khan H."/>
            <person name="Chung E.J."/>
            <person name="Chung Y.R."/>
        </authorList>
    </citation>
    <scope>NUCLEOTIDE SEQUENCE [LARGE SCALE GENOMIC DNA]</scope>
    <source>
        <strain evidence="16 17">YC6258</strain>
    </source>
</reference>
<dbReference type="UniPathway" id="UPA00049">
    <property type="reaction ID" value="UER00060"/>
</dbReference>
<dbReference type="GO" id="GO:0004455">
    <property type="term" value="F:ketol-acid reductoisomerase activity"/>
    <property type="evidence" value="ECO:0007669"/>
    <property type="project" value="UniProtKB-UniRule"/>
</dbReference>
<protein>
    <recommendedName>
        <fullName evidence="12">Ketol-acid reductoisomerase (NADP(+))</fullName>
        <shortName evidence="12">KARI</shortName>
        <ecNumber evidence="12">1.1.1.86</ecNumber>
    </recommendedName>
    <alternativeName>
        <fullName evidence="12">Acetohydroxy-acid isomeroreductase</fullName>
        <shortName evidence="12">AHIR</shortName>
    </alternativeName>
    <alternativeName>
        <fullName evidence="12">Alpha-keto-beta-hydroxylacyl reductoisomerase</fullName>
    </alternativeName>
</protein>
<feature type="active site" evidence="12">
    <location>
        <position position="132"/>
    </location>
</feature>